<feature type="region of interest" description="Disordered" evidence="1">
    <location>
        <begin position="24"/>
        <end position="59"/>
    </location>
</feature>
<keyword evidence="3" id="KW-1185">Reference proteome</keyword>
<sequence length="168" mass="18954">MAAKGKKKVLLDEDDEELEAELRELEHEKREQEALERAETLKDGDETSDSLSTKESASASQFQELYNTILEKTTPSSKPHELPAHSMILHLAEAISTKEQALFLPKALEQWRQKNLPITVLVSYKLIQSICKAGSPETALEFLGDREKYGLSPGQSTMRRVIRAFVKD</sequence>
<feature type="non-terminal residue" evidence="2">
    <location>
        <position position="168"/>
    </location>
</feature>
<evidence type="ECO:0000256" key="1">
    <source>
        <dbReference type="SAM" id="MobiDB-lite"/>
    </source>
</evidence>
<dbReference type="OrthoDB" id="2123547at2759"/>
<feature type="compositionally biased region" description="Basic and acidic residues" evidence="1">
    <location>
        <begin position="24"/>
        <end position="45"/>
    </location>
</feature>
<protein>
    <submittedName>
        <fullName evidence="2">Uncharacterized protein</fullName>
    </submittedName>
</protein>
<dbReference type="AlphaFoldDB" id="A0A9P6JDF1"/>
<organism evidence="2 3">
    <name type="scientific">Modicella reniformis</name>
    <dbReference type="NCBI Taxonomy" id="1440133"/>
    <lineage>
        <taxon>Eukaryota</taxon>
        <taxon>Fungi</taxon>
        <taxon>Fungi incertae sedis</taxon>
        <taxon>Mucoromycota</taxon>
        <taxon>Mortierellomycotina</taxon>
        <taxon>Mortierellomycetes</taxon>
        <taxon>Mortierellales</taxon>
        <taxon>Mortierellaceae</taxon>
        <taxon>Modicella</taxon>
    </lineage>
</organism>
<proteinExistence type="predicted"/>
<comment type="caution">
    <text evidence="2">The sequence shown here is derived from an EMBL/GenBank/DDBJ whole genome shotgun (WGS) entry which is preliminary data.</text>
</comment>
<accession>A0A9P6JDF1</accession>
<feature type="compositionally biased region" description="Polar residues" evidence="1">
    <location>
        <begin position="49"/>
        <end position="59"/>
    </location>
</feature>
<name>A0A9P6JDF1_9FUNG</name>
<evidence type="ECO:0000313" key="2">
    <source>
        <dbReference type="EMBL" id="KAF9967867.1"/>
    </source>
</evidence>
<gene>
    <name evidence="2" type="ORF">BGZ65_012888</name>
</gene>
<reference evidence="2" key="1">
    <citation type="journal article" date="2020" name="Fungal Divers.">
        <title>Resolving the Mortierellaceae phylogeny through synthesis of multi-gene phylogenetics and phylogenomics.</title>
        <authorList>
            <person name="Vandepol N."/>
            <person name="Liber J."/>
            <person name="Desiro A."/>
            <person name="Na H."/>
            <person name="Kennedy M."/>
            <person name="Barry K."/>
            <person name="Grigoriev I.V."/>
            <person name="Miller A.N."/>
            <person name="O'Donnell K."/>
            <person name="Stajich J.E."/>
            <person name="Bonito G."/>
        </authorList>
    </citation>
    <scope>NUCLEOTIDE SEQUENCE</scope>
    <source>
        <strain evidence="2">MES-2147</strain>
    </source>
</reference>
<dbReference type="Proteomes" id="UP000749646">
    <property type="component" value="Unassembled WGS sequence"/>
</dbReference>
<evidence type="ECO:0000313" key="3">
    <source>
        <dbReference type="Proteomes" id="UP000749646"/>
    </source>
</evidence>
<dbReference type="EMBL" id="JAAAHW010005554">
    <property type="protein sequence ID" value="KAF9967867.1"/>
    <property type="molecule type" value="Genomic_DNA"/>
</dbReference>